<evidence type="ECO:0000256" key="1">
    <source>
        <dbReference type="ARBA" id="ARBA00004651"/>
    </source>
</evidence>
<keyword evidence="4 7" id="KW-0812">Transmembrane</keyword>
<feature type="transmembrane region" description="Helical" evidence="7">
    <location>
        <begin position="182"/>
        <end position="200"/>
    </location>
</feature>
<keyword evidence="3" id="KW-1003">Cell membrane</keyword>
<dbReference type="InterPro" id="IPR050638">
    <property type="entry name" value="AA-Vitamin_Transporters"/>
</dbReference>
<evidence type="ECO:0000256" key="6">
    <source>
        <dbReference type="ARBA" id="ARBA00023136"/>
    </source>
</evidence>
<dbReference type="InterPro" id="IPR037185">
    <property type="entry name" value="EmrE-like"/>
</dbReference>
<evidence type="ECO:0000313" key="10">
    <source>
        <dbReference type="Proteomes" id="UP000051794"/>
    </source>
</evidence>
<evidence type="ECO:0000259" key="8">
    <source>
        <dbReference type="Pfam" id="PF00892"/>
    </source>
</evidence>
<keyword evidence="6 7" id="KW-0472">Membrane</keyword>
<dbReference type="SUPFAM" id="SSF103481">
    <property type="entry name" value="Multidrug resistance efflux transporter EmrE"/>
    <property type="match status" value="2"/>
</dbReference>
<dbReference type="GO" id="GO:0005886">
    <property type="term" value="C:plasma membrane"/>
    <property type="evidence" value="ECO:0007669"/>
    <property type="project" value="UniProtKB-SubCell"/>
</dbReference>
<proteinExistence type="inferred from homology"/>
<dbReference type="InterPro" id="IPR000620">
    <property type="entry name" value="EamA_dom"/>
</dbReference>
<comment type="subcellular location">
    <subcellularLocation>
        <location evidence="1">Cell membrane</location>
        <topology evidence="1">Multi-pass membrane protein</topology>
    </subcellularLocation>
</comment>
<comment type="similarity">
    <text evidence="2">Belongs to the EamA transporter family.</text>
</comment>
<evidence type="ECO:0000256" key="7">
    <source>
        <dbReference type="SAM" id="Phobius"/>
    </source>
</evidence>
<protein>
    <submittedName>
        <fullName evidence="9">DMT superfamily drug metabolite transporter</fullName>
    </submittedName>
</protein>
<comment type="caution">
    <text evidence="9">The sequence shown here is derived from an EMBL/GenBank/DDBJ whole genome shotgun (WGS) entry which is preliminary data.</text>
</comment>
<feature type="transmembrane region" description="Helical" evidence="7">
    <location>
        <begin position="12"/>
        <end position="29"/>
    </location>
</feature>
<gene>
    <name evidence="9" type="ORF">FD43_GL000123</name>
</gene>
<dbReference type="EMBL" id="AZCK01000001">
    <property type="protein sequence ID" value="KRK25176.1"/>
    <property type="molecule type" value="Genomic_DNA"/>
</dbReference>
<feature type="domain" description="EamA" evidence="8">
    <location>
        <begin position="67"/>
        <end position="196"/>
    </location>
</feature>
<sequence length="204" mass="21626">MAIRYGNAPTATVLQFLGPIFIMGYVTVFNHKLPNLAEIVSVILALAGTFLLVTNGHIDSLALSIAAIAWGIGAGVSQASYTLIPAKLLSIFDDKLIVGWGMLLGSLPLSGFVLSTSAPKVSMITIISIVFIIVFGTMLAYLLYLMSTKYISPSVTGMLSAFEPLTATVLSVAFLGTHLAPVQLLGGLFIVATVFVQTIFNRKN</sequence>
<keyword evidence="5 7" id="KW-1133">Transmembrane helix</keyword>
<evidence type="ECO:0000256" key="4">
    <source>
        <dbReference type="ARBA" id="ARBA00022692"/>
    </source>
</evidence>
<evidence type="ECO:0000256" key="3">
    <source>
        <dbReference type="ARBA" id="ARBA00022475"/>
    </source>
</evidence>
<name>A0A0R1FTJ6_9LACO</name>
<dbReference type="Pfam" id="PF00892">
    <property type="entry name" value="EamA"/>
    <property type="match status" value="1"/>
</dbReference>
<organism evidence="9 10">
    <name type="scientific">Apilactobacillus kunkeei DSM 12361 = ATCC 700308</name>
    <dbReference type="NCBI Taxonomy" id="1423768"/>
    <lineage>
        <taxon>Bacteria</taxon>
        <taxon>Bacillati</taxon>
        <taxon>Bacillota</taxon>
        <taxon>Bacilli</taxon>
        <taxon>Lactobacillales</taxon>
        <taxon>Lactobacillaceae</taxon>
        <taxon>Apilactobacillus</taxon>
    </lineage>
</organism>
<feature type="transmembrane region" description="Helical" evidence="7">
    <location>
        <begin position="156"/>
        <end position="176"/>
    </location>
</feature>
<feature type="transmembrane region" description="Helical" evidence="7">
    <location>
        <begin position="121"/>
        <end position="144"/>
    </location>
</feature>
<dbReference type="PATRIC" id="fig|1423768.4.peg.125"/>
<feature type="transmembrane region" description="Helical" evidence="7">
    <location>
        <begin position="36"/>
        <end position="55"/>
    </location>
</feature>
<evidence type="ECO:0000256" key="2">
    <source>
        <dbReference type="ARBA" id="ARBA00007362"/>
    </source>
</evidence>
<evidence type="ECO:0000313" key="9">
    <source>
        <dbReference type="EMBL" id="KRK25176.1"/>
    </source>
</evidence>
<dbReference type="Proteomes" id="UP000051794">
    <property type="component" value="Unassembled WGS sequence"/>
</dbReference>
<reference evidence="9 10" key="1">
    <citation type="journal article" date="2015" name="Genome Announc.">
        <title>Expanding the biotechnology potential of lactobacilli through comparative genomics of 213 strains and associated genera.</title>
        <authorList>
            <person name="Sun Z."/>
            <person name="Harris H.M."/>
            <person name="McCann A."/>
            <person name="Guo C."/>
            <person name="Argimon S."/>
            <person name="Zhang W."/>
            <person name="Yang X."/>
            <person name="Jeffery I.B."/>
            <person name="Cooney J.C."/>
            <person name="Kagawa T.F."/>
            <person name="Liu W."/>
            <person name="Song Y."/>
            <person name="Salvetti E."/>
            <person name="Wrobel A."/>
            <person name="Rasinkangas P."/>
            <person name="Parkhill J."/>
            <person name="Rea M.C."/>
            <person name="O'Sullivan O."/>
            <person name="Ritari J."/>
            <person name="Douillard F.P."/>
            <person name="Paul Ross R."/>
            <person name="Yang R."/>
            <person name="Briner A.E."/>
            <person name="Felis G.E."/>
            <person name="de Vos W.M."/>
            <person name="Barrangou R."/>
            <person name="Klaenhammer T.R."/>
            <person name="Caufield P.W."/>
            <person name="Cui Y."/>
            <person name="Zhang H."/>
            <person name="O'Toole P.W."/>
        </authorList>
    </citation>
    <scope>NUCLEOTIDE SEQUENCE [LARGE SCALE GENOMIC DNA]</scope>
    <source>
        <strain evidence="9 10">DSM 12361</strain>
    </source>
</reference>
<feature type="transmembrane region" description="Helical" evidence="7">
    <location>
        <begin position="96"/>
        <end position="115"/>
    </location>
</feature>
<dbReference type="AlphaFoldDB" id="A0A0R1FTJ6"/>
<evidence type="ECO:0000256" key="5">
    <source>
        <dbReference type="ARBA" id="ARBA00022989"/>
    </source>
</evidence>
<accession>A0A0R1FTJ6</accession>
<dbReference type="PANTHER" id="PTHR32322:SF18">
    <property type="entry name" value="S-ADENOSYLMETHIONINE_S-ADENOSYLHOMOCYSTEINE TRANSPORTER"/>
    <property type="match status" value="1"/>
</dbReference>
<dbReference type="PANTHER" id="PTHR32322">
    <property type="entry name" value="INNER MEMBRANE TRANSPORTER"/>
    <property type="match status" value="1"/>
</dbReference>
<feature type="transmembrane region" description="Helical" evidence="7">
    <location>
        <begin position="61"/>
        <end position="84"/>
    </location>
</feature>